<evidence type="ECO:0000256" key="1">
    <source>
        <dbReference type="ARBA" id="ARBA00022723"/>
    </source>
</evidence>
<evidence type="ECO:0000256" key="2">
    <source>
        <dbReference type="ARBA" id="ARBA00022771"/>
    </source>
</evidence>
<keyword evidence="3" id="KW-0862">Zinc</keyword>
<comment type="caution">
    <text evidence="6">The sequence shown here is derived from an EMBL/GenBank/DDBJ whole genome shotgun (WGS) entry which is preliminary data.</text>
</comment>
<dbReference type="EMBL" id="MCGO01000067">
    <property type="protein sequence ID" value="ORY33545.1"/>
    <property type="molecule type" value="Genomic_DNA"/>
</dbReference>
<reference evidence="6 7" key="1">
    <citation type="submission" date="2016-07" db="EMBL/GenBank/DDBJ databases">
        <title>Pervasive Adenine N6-methylation of Active Genes in Fungi.</title>
        <authorList>
            <consortium name="DOE Joint Genome Institute"/>
            <person name="Mondo S.J."/>
            <person name="Dannebaum R.O."/>
            <person name="Kuo R.C."/>
            <person name="Labutti K."/>
            <person name="Haridas S."/>
            <person name="Kuo A."/>
            <person name="Salamov A."/>
            <person name="Ahrendt S.R."/>
            <person name="Lipzen A."/>
            <person name="Sullivan W."/>
            <person name="Andreopoulos W.B."/>
            <person name="Clum A."/>
            <person name="Lindquist E."/>
            <person name="Daum C."/>
            <person name="Ramamoorthy G.K."/>
            <person name="Gryganskyi A."/>
            <person name="Culley D."/>
            <person name="Magnuson J.K."/>
            <person name="James T.Y."/>
            <person name="O'Malley M.A."/>
            <person name="Stajich J.E."/>
            <person name="Spatafora J.W."/>
            <person name="Visel A."/>
            <person name="Grigoriev I.V."/>
        </authorList>
    </citation>
    <scope>NUCLEOTIDE SEQUENCE [LARGE SCALE GENOMIC DNA]</scope>
    <source>
        <strain evidence="6 7">JEL800</strain>
    </source>
</reference>
<dbReference type="SUPFAM" id="SSF144232">
    <property type="entry name" value="HIT/MYND zinc finger-like"/>
    <property type="match status" value="1"/>
</dbReference>
<dbReference type="GO" id="GO:0008270">
    <property type="term" value="F:zinc ion binding"/>
    <property type="evidence" value="ECO:0007669"/>
    <property type="project" value="UniProtKB-KW"/>
</dbReference>
<evidence type="ECO:0000256" key="4">
    <source>
        <dbReference type="PROSITE-ProRule" id="PRU00134"/>
    </source>
</evidence>
<protein>
    <recommendedName>
        <fullName evidence="5">MYND-type domain-containing protein</fullName>
    </recommendedName>
</protein>
<dbReference type="AlphaFoldDB" id="A0A1Y2BHF8"/>
<dbReference type="STRING" id="329046.A0A1Y2BHF8"/>
<evidence type="ECO:0000259" key="5">
    <source>
        <dbReference type="PROSITE" id="PS50865"/>
    </source>
</evidence>
<evidence type="ECO:0000313" key="6">
    <source>
        <dbReference type="EMBL" id="ORY33545.1"/>
    </source>
</evidence>
<evidence type="ECO:0000256" key="3">
    <source>
        <dbReference type="ARBA" id="ARBA00022833"/>
    </source>
</evidence>
<dbReference type="InterPro" id="IPR002893">
    <property type="entry name" value="Znf_MYND"/>
</dbReference>
<evidence type="ECO:0000313" key="7">
    <source>
        <dbReference type="Proteomes" id="UP000193642"/>
    </source>
</evidence>
<keyword evidence="2 4" id="KW-0863">Zinc-finger</keyword>
<keyword evidence="7" id="KW-1185">Reference proteome</keyword>
<dbReference type="Gene3D" id="6.10.140.2220">
    <property type="match status" value="1"/>
</dbReference>
<dbReference type="OrthoDB" id="2163141at2759"/>
<gene>
    <name evidence="6" type="ORF">BCR33DRAFT_723137</name>
</gene>
<keyword evidence="1" id="KW-0479">Metal-binding</keyword>
<dbReference type="Pfam" id="PF01753">
    <property type="entry name" value="zf-MYND"/>
    <property type="match status" value="1"/>
</dbReference>
<dbReference type="PROSITE" id="PS50865">
    <property type="entry name" value="ZF_MYND_2"/>
    <property type="match status" value="1"/>
</dbReference>
<feature type="domain" description="MYND-type" evidence="5">
    <location>
        <begin position="235"/>
        <end position="279"/>
    </location>
</feature>
<sequence>MNLSSHEFDARVENSSLVAFVDAMDYFGARTTTMPVLMESSLLGTQSSQSRRLFMAGFVTLLYQYSEIPKDVGLRLLEVIFSELKLPFSNGKNSYYFAHLLDLVAAIQFPQDDDEVCNAFLAAIRDEHNLIPVVNRLINDQLSAKKCSGHYCESIFGSLTNSFLTELNLRAETALSAIQTIQCARFGQCEFEANEALLASIKTFIEKNKSSPSQPFIKTMYTDFLTISTKQLKLCGRCMRVEDAATGEKFKKCASCKTVYCGRECQVQDWKTGGHKNVCGAKTENLKGMGDSRSSGSYQALIKLMLETVKNKRSDISMLLVEKRMTYKNLTVSVDLSGVTPTVDILTFEEMEAFVFGNGYCEPTAHTNQFGTLQLTNIPSESLDMRAFLVANFGFQPDDY</sequence>
<name>A0A1Y2BHF8_9FUNG</name>
<organism evidence="6 7">
    <name type="scientific">Rhizoclosmatium globosum</name>
    <dbReference type="NCBI Taxonomy" id="329046"/>
    <lineage>
        <taxon>Eukaryota</taxon>
        <taxon>Fungi</taxon>
        <taxon>Fungi incertae sedis</taxon>
        <taxon>Chytridiomycota</taxon>
        <taxon>Chytridiomycota incertae sedis</taxon>
        <taxon>Chytridiomycetes</taxon>
        <taxon>Chytridiales</taxon>
        <taxon>Chytriomycetaceae</taxon>
        <taxon>Rhizoclosmatium</taxon>
    </lineage>
</organism>
<accession>A0A1Y2BHF8</accession>
<dbReference type="Proteomes" id="UP000193642">
    <property type="component" value="Unassembled WGS sequence"/>
</dbReference>
<proteinExistence type="predicted"/>